<dbReference type="Pfam" id="PF20274">
    <property type="entry name" value="cREC_REC"/>
    <property type="match status" value="1"/>
</dbReference>
<dbReference type="InterPro" id="IPR046909">
    <property type="entry name" value="cREC_REC"/>
</dbReference>
<dbReference type="RefSeq" id="WP_379120811.1">
    <property type="nucleotide sequence ID" value="NZ_BAAAYO010000021.1"/>
</dbReference>
<dbReference type="Proteomes" id="UP001589619">
    <property type="component" value="Unassembled WGS sequence"/>
</dbReference>
<evidence type="ECO:0000313" key="3">
    <source>
        <dbReference type="Proteomes" id="UP001589619"/>
    </source>
</evidence>
<dbReference type="EMBL" id="JBHMAG010000022">
    <property type="protein sequence ID" value="MFB9756345.1"/>
    <property type="molecule type" value="Genomic_DNA"/>
</dbReference>
<gene>
    <name evidence="2" type="ORF">ACFFNY_32615</name>
</gene>
<sequence length="107" mass="12456">MINVFLDDLRPCPKGYKYAQTADECIKLITDNKVNALSLDHDLGFGKPSGYEVVKYMVQNRTYPKKIVIHSANPFGRFRMVELLTKHKPRNVDLIVRPEPLFFNFRL</sequence>
<accession>A0ABV5W6Z4</accession>
<protein>
    <submittedName>
        <fullName evidence="2">Cyclic-phosphate processing receiver domain-containing protein</fullName>
    </submittedName>
</protein>
<reference evidence="2 3" key="1">
    <citation type="submission" date="2024-09" db="EMBL/GenBank/DDBJ databases">
        <authorList>
            <person name="Sun Q."/>
            <person name="Mori K."/>
        </authorList>
    </citation>
    <scope>NUCLEOTIDE SEQUENCE [LARGE SCALE GENOMIC DNA]</scope>
    <source>
        <strain evidence="2 3">JCM 12520</strain>
    </source>
</reference>
<comment type="caution">
    <text evidence="2">The sequence shown here is derived from an EMBL/GenBank/DDBJ whole genome shotgun (WGS) entry which is preliminary data.</text>
</comment>
<proteinExistence type="predicted"/>
<evidence type="ECO:0000313" key="2">
    <source>
        <dbReference type="EMBL" id="MFB9756345.1"/>
    </source>
</evidence>
<name>A0ABV5W6Z4_9BACL</name>
<organism evidence="2 3">
    <name type="scientific">Paenibacillus hodogayensis</name>
    <dbReference type="NCBI Taxonomy" id="279208"/>
    <lineage>
        <taxon>Bacteria</taxon>
        <taxon>Bacillati</taxon>
        <taxon>Bacillota</taxon>
        <taxon>Bacilli</taxon>
        <taxon>Bacillales</taxon>
        <taxon>Paenibacillaceae</taxon>
        <taxon>Paenibacillus</taxon>
    </lineage>
</organism>
<keyword evidence="3" id="KW-1185">Reference proteome</keyword>
<feature type="domain" description="Cyclic-phosphate processing Receiver" evidence="1">
    <location>
        <begin position="2"/>
        <end position="85"/>
    </location>
</feature>
<evidence type="ECO:0000259" key="1">
    <source>
        <dbReference type="Pfam" id="PF20274"/>
    </source>
</evidence>